<dbReference type="AlphaFoldDB" id="A0A426YI85"/>
<reference evidence="1 2" key="1">
    <citation type="journal article" date="2014" name="Agronomy (Basel)">
        <title>A Draft Genome Sequence for Ensete ventricosum, the Drought-Tolerant Tree Against Hunger.</title>
        <authorList>
            <person name="Harrison J."/>
            <person name="Moore K.A."/>
            <person name="Paszkiewicz K."/>
            <person name="Jones T."/>
            <person name="Grant M."/>
            <person name="Ambacheew D."/>
            <person name="Muzemil S."/>
            <person name="Studholme D.J."/>
        </authorList>
    </citation>
    <scope>NUCLEOTIDE SEQUENCE [LARGE SCALE GENOMIC DNA]</scope>
</reference>
<protein>
    <submittedName>
        <fullName evidence="1">Uncharacterized protein</fullName>
    </submittedName>
</protein>
<name>A0A426YI85_ENSVE</name>
<dbReference type="EMBL" id="AMZH03012251">
    <property type="protein sequence ID" value="RRT51387.1"/>
    <property type="molecule type" value="Genomic_DNA"/>
</dbReference>
<sequence>MVTLNLLRDGQPMIMLYAKGSLTTMKGIINVLVLSSSPKVMGKVAMPIGVIASLVNPAKFEVMGARSLLVIPSFWKTSNYSMSVEFLVSFMMRLTRAFTIRAEITRASSWSKYYSSPDSKVISGSHCILGLFGTLVRA</sequence>
<evidence type="ECO:0000313" key="2">
    <source>
        <dbReference type="Proteomes" id="UP000287651"/>
    </source>
</evidence>
<proteinExistence type="predicted"/>
<accession>A0A426YI85</accession>
<gene>
    <name evidence="1" type="ORF">B296_00051143</name>
</gene>
<organism evidence="1 2">
    <name type="scientific">Ensete ventricosum</name>
    <name type="common">Abyssinian banana</name>
    <name type="synonym">Musa ensete</name>
    <dbReference type="NCBI Taxonomy" id="4639"/>
    <lineage>
        <taxon>Eukaryota</taxon>
        <taxon>Viridiplantae</taxon>
        <taxon>Streptophyta</taxon>
        <taxon>Embryophyta</taxon>
        <taxon>Tracheophyta</taxon>
        <taxon>Spermatophyta</taxon>
        <taxon>Magnoliopsida</taxon>
        <taxon>Liliopsida</taxon>
        <taxon>Zingiberales</taxon>
        <taxon>Musaceae</taxon>
        <taxon>Ensete</taxon>
    </lineage>
</organism>
<dbReference type="Proteomes" id="UP000287651">
    <property type="component" value="Unassembled WGS sequence"/>
</dbReference>
<evidence type="ECO:0000313" key="1">
    <source>
        <dbReference type="EMBL" id="RRT51387.1"/>
    </source>
</evidence>
<comment type="caution">
    <text evidence="1">The sequence shown here is derived from an EMBL/GenBank/DDBJ whole genome shotgun (WGS) entry which is preliminary data.</text>
</comment>